<protein>
    <submittedName>
        <fullName evidence="2">CUE domain-containing protein</fullName>
    </submittedName>
</protein>
<dbReference type="WBParaSite" id="RSKR_0000285600.1">
    <property type="protein sequence ID" value="RSKR_0000285600.1"/>
    <property type="gene ID" value="RSKR_0000285600"/>
</dbReference>
<accession>A0AC35TP23</accession>
<reference evidence="2" key="1">
    <citation type="submission" date="2016-11" db="UniProtKB">
        <authorList>
            <consortium name="WormBaseParasite"/>
        </authorList>
    </citation>
    <scope>IDENTIFICATION</scope>
    <source>
        <strain evidence="2">KR3021</strain>
    </source>
</reference>
<dbReference type="Proteomes" id="UP000095286">
    <property type="component" value="Unplaced"/>
</dbReference>
<name>A0AC35TP23_9BILA</name>
<sequence length="123" mass="14343">MDVPSRFIQHMLEAYPNTNFSARVSELAADIYENVDKEEVRELASEVMNNLHTINFTRPQQIYKESKAEAILLEVKNRDREVKSKLTGKVTAHDHFLWNFAKSLEEEVKQLEKEVGELQHQNS</sequence>
<evidence type="ECO:0000313" key="2">
    <source>
        <dbReference type="WBParaSite" id="RSKR_0000285600.1"/>
    </source>
</evidence>
<proteinExistence type="predicted"/>
<organism evidence="1 2">
    <name type="scientific">Rhabditophanes sp. KR3021</name>
    <dbReference type="NCBI Taxonomy" id="114890"/>
    <lineage>
        <taxon>Eukaryota</taxon>
        <taxon>Metazoa</taxon>
        <taxon>Ecdysozoa</taxon>
        <taxon>Nematoda</taxon>
        <taxon>Chromadorea</taxon>
        <taxon>Rhabditida</taxon>
        <taxon>Tylenchina</taxon>
        <taxon>Panagrolaimomorpha</taxon>
        <taxon>Strongyloidoidea</taxon>
        <taxon>Alloionematidae</taxon>
        <taxon>Rhabditophanes</taxon>
    </lineage>
</organism>
<evidence type="ECO:0000313" key="1">
    <source>
        <dbReference type="Proteomes" id="UP000095286"/>
    </source>
</evidence>